<sequence length="54" mass="6252">MTKMIVMLKRREGMTHAEFVKHYTNTHRPLLESIPETQRLVKGFVVSFPVAAPQ</sequence>
<comment type="caution">
    <text evidence="2">The sequence shown here is derived from an EMBL/GenBank/DDBJ whole genome shotgun (WGS) entry which is preliminary data.</text>
</comment>
<accession>A0A963YW03</accession>
<keyword evidence="3" id="KW-1185">Reference proteome</keyword>
<feature type="domain" description="EthD" evidence="1">
    <location>
        <begin position="11"/>
        <end position="41"/>
    </location>
</feature>
<dbReference type="RefSeq" id="WP_227323873.1">
    <property type="nucleotide sequence ID" value="NZ_JAESVB010000027.1"/>
</dbReference>
<name>A0A963YW03_9PROT</name>
<evidence type="ECO:0000313" key="3">
    <source>
        <dbReference type="Proteomes" id="UP000708298"/>
    </source>
</evidence>
<dbReference type="AlphaFoldDB" id="A0A963YW03"/>
<dbReference type="EMBL" id="JAESVB010000027">
    <property type="protein sequence ID" value="MCB8878227.1"/>
    <property type="molecule type" value="Genomic_DNA"/>
</dbReference>
<evidence type="ECO:0000259" key="1">
    <source>
        <dbReference type="Pfam" id="PF07110"/>
    </source>
</evidence>
<organism evidence="2 3">
    <name type="scientific">Acidisoma silvae</name>
    <dbReference type="NCBI Taxonomy" id="2802396"/>
    <lineage>
        <taxon>Bacteria</taxon>
        <taxon>Pseudomonadati</taxon>
        <taxon>Pseudomonadota</taxon>
        <taxon>Alphaproteobacteria</taxon>
        <taxon>Acetobacterales</taxon>
        <taxon>Acidocellaceae</taxon>
        <taxon>Acidisoma</taxon>
    </lineage>
</organism>
<dbReference type="Pfam" id="PF07110">
    <property type="entry name" value="EthD"/>
    <property type="match status" value="1"/>
</dbReference>
<dbReference type="InterPro" id="IPR009799">
    <property type="entry name" value="EthD_dom"/>
</dbReference>
<dbReference type="GO" id="GO:0016491">
    <property type="term" value="F:oxidoreductase activity"/>
    <property type="evidence" value="ECO:0007669"/>
    <property type="project" value="InterPro"/>
</dbReference>
<reference evidence="2" key="2">
    <citation type="submission" date="2021-01" db="EMBL/GenBank/DDBJ databases">
        <authorList>
            <person name="Mieszkin S."/>
            <person name="Pouder E."/>
            <person name="Alain K."/>
        </authorList>
    </citation>
    <scope>NUCLEOTIDE SEQUENCE</scope>
    <source>
        <strain evidence="2">HW T2.11</strain>
    </source>
</reference>
<protein>
    <submittedName>
        <fullName evidence="2">EthD domain-containing protein</fullName>
    </submittedName>
</protein>
<dbReference type="Gene3D" id="3.30.70.100">
    <property type="match status" value="1"/>
</dbReference>
<gene>
    <name evidence="2" type="ORF">ASILVAE211_23790</name>
</gene>
<dbReference type="InterPro" id="IPR011008">
    <property type="entry name" value="Dimeric_a/b-barrel"/>
</dbReference>
<dbReference type="Proteomes" id="UP000708298">
    <property type="component" value="Unassembled WGS sequence"/>
</dbReference>
<reference evidence="2" key="1">
    <citation type="journal article" date="2021" name="Microorganisms">
        <title>Acidisoma silvae sp. nov. and Acidisomacellulosilytica sp. nov., Two Acidophilic Bacteria Isolated from Decaying Wood, Hydrolyzing Cellulose and Producing Poly-3-hydroxybutyrate.</title>
        <authorList>
            <person name="Mieszkin S."/>
            <person name="Pouder E."/>
            <person name="Uroz S."/>
            <person name="Simon-Colin C."/>
            <person name="Alain K."/>
        </authorList>
    </citation>
    <scope>NUCLEOTIDE SEQUENCE</scope>
    <source>
        <strain evidence="2">HW T2.11</strain>
    </source>
</reference>
<proteinExistence type="predicted"/>
<dbReference type="SUPFAM" id="SSF54909">
    <property type="entry name" value="Dimeric alpha+beta barrel"/>
    <property type="match status" value="1"/>
</dbReference>
<evidence type="ECO:0000313" key="2">
    <source>
        <dbReference type="EMBL" id="MCB8878227.1"/>
    </source>
</evidence>